<dbReference type="PANTHER" id="PTHR13265">
    <property type="entry name" value="THO COMPLEX SUBUNIT 1"/>
    <property type="match status" value="1"/>
</dbReference>
<dbReference type="EMBL" id="SPRC01000002">
    <property type="protein sequence ID" value="TIB82501.1"/>
    <property type="molecule type" value="Genomic_DNA"/>
</dbReference>
<gene>
    <name evidence="3" type="ORF">E3Q17_00948</name>
    <name evidence="2" type="ORF">E3Q22_00248</name>
</gene>
<protein>
    <recommendedName>
        <fullName evidence="6">THO complex subunit 1</fullName>
    </recommendedName>
</protein>
<dbReference type="GO" id="GO:0000445">
    <property type="term" value="C:THO complex part of transcription export complex"/>
    <property type="evidence" value="ECO:0007669"/>
    <property type="project" value="TreeGrafter"/>
</dbReference>
<evidence type="ECO:0000256" key="1">
    <source>
        <dbReference type="SAM" id="MobiDB-lite"/>
    </source>
</evidence>
<dbReference type="GO" id="GO:0006406">
    <property type="term" value="P:mRNA export from nucleus"/>
    <property type="evidence" value="ECO:0007669"/>
    <property type="project" value="TreeGrafter"/>
</dbReference>
<evidence type="ECO:0000313" key="5">
    <source>
        <dbReference type="Proteomes" id="UP000310685"/>
    </source>
</evidence>
<evidence type="ECO:0000313" key="2">
    <source>
        <dbReference type="EMBL" id="TIB82501.1"/>
    </source>
</evidence>
<name>A0A4T0MGY2_9BASI</name>
<dbReference type="InterPro" id="IPR021861">
    <property type="entry name" value="THO_THOC1"/>
</dbReference>
<evidence type="ECO:0000313" key="3">
    <source>
        <dbReference type="EMBL" id="TIC03264.1"/>
    </source>
</evidence>
<organism evidence="2 5">
    <name type="scientific">Wallemia mellicola</name>
    <dbReference type="NCBI Taxonomy" id="1708541"/>
    <lineage>
        <taxon>Eukaryota</taxon>
        <taxon>Fungi</taxon>
        <taxon>Dikarya</taxon>
        <taxon>Basidiomycota</taxon>
        <taxon>Wallemiomycotina</taxon>
        <taxon>Wallemiomycetes</taxon>
        <taxon>Wallemiales</taxon>
        <taxon>Wallemiaceae</taxon>
        <taxon>Wallemia</taxon>
    </lineage>
</organism>
<feature type="compositionally biased region" description="Basic and acidic residues" evidence="1">
    <location>
        <begin position="660"/>
        <end position="676"/>
    </location>
</feature>
<sequence length="693" mass="78370">MDDIKASLVGLTRGENKLENLRNAIDNSQLPIDDKKALVETTIREEIQSYSTTRSTAPQYSDDKITDPYHTGLLSKLGILVDLLKSEMITPNSVVPIISDTLDIHPLSSATVIFSFLTNFMSSDDSNQVKTISTRNNLLKTSNELLRRASRTRNSELCGEILLFLTSIMPLTDRSATNFRGDIRESNKTFINDLIDSPDADDSYKDFWRLQSYLTDPMSIYNGGLVKNDDKEVTHIESFKQLFSNILDLLVQASDKEIKMSGSKLKKDTKRKADELEAKSDNHESNDAYFFPEYLAQPKLFPLQVGIMVADPSFRCCVFIQMFIIVQFIVSVYPKELLKAPEIKNPQEKIIKSGIQSDKPLYDWASNKRAILLKSLPKVSPNNLDITQPIVQLMKREKHWVYWKMENCPMIELPRDDPELLNKAEESRISNIFKSLNPNPYTWGTESLSESFEEGYQDERDLEFYPRAPELKHYVNMAKLDTMKAKKRKTMLGLDDNADSSGDLELEELKSHKQSLSWRGFRCVARSNAPIIASLPPGSDVEGLQAAIEKRKQAQAQKAASKESSPAITTAAEIVDDGQRQEQTEQAELDAESAKKPANGSQNKEEVDEQDIVEQQLIEDEMKDQKERPEEAPEVQPTIDVQEEAPNDLSQQVEDTPSDEAMKDEPIEESTEKPEVEVVAAPAEATEMKIDEE</sequence>
<evidence type="ECO:0000313" key="4">
    <source>
        <dbReference type="Proteomes" id="UP000307169"/>
    </source>
</evidence>
<feature type="region of interest" description="Disordered" evidence="1">
    <location>
        <begin position="574"/>
        <end position="693"/>
    </location>
</feature>
<comment type="caution">
    <text evidence="2">The sequence shown here is derived from an EMBL/GenBank/DDBJ whole genome shotgun (WGS) entry which is preliminary data.</text>
</comment>
<accession>A0A4T0MGY2</accession>
<evidence type="ECO:0008006" key="6">
    <source>
        <dbReference type="Google" id="ProtNLM"/>
    </source>
</evidence>
<dbReference type="Proteomes" id="UP000310685">
    <property type="component" value="Unassembled WGS sequence"/>
</dbReference>
<proteinExistence type="predicted"/>
<dbReference type="Pfam" id="PF11957">
    <property type="entry name" value="efThoc1"/>
    <property type="match status" value="1"/>
</dbReference>
<reference evidence="4 5" key="1">
    <citation type="submission" date="2019-03" db="EMBL/GenBank/DDBJ databases">
        <title>Sequencing 25 genomes of Wallemia mellicola.</title>
        <authorList>
            <person name="Gostincar C."/>
        </authorList>
    </citation>
    <scope>NUCLEOTIDE SEQUENCE [LARGE SCALE GENOMIC DNA]</scope>
    <source>
        <strain evidence="3 4">EXF-1262</strain>
        <strain evidence="2 5">EXF-6152</strain>
    </source>
</reference>
<feature type="compositionally biased region" description="Acidic residues" evidence="1">
    <location>
        <begin position="606"/>
        <end position="622"/>
    </location>
</feature>
<dbReference type="AlphaFoldDB" id="A0A4T0MGY2"/>
<dbReference type="EMBL" id="SPRH01000007">
    <property type="protein sequence ID" value="TIC03264.1"/>
    <property type="molecule type" value="Genomic_DNA"/>
</dbReference>
<dbReference type="Proteomes" id="UP000307169">
    <property type="component" value="Unassembled WGS sequence"/>
</dbReference>
<dbReference type="PANTHER" id="PTHR13265:SF0">
    <property type="entry name" value="HPR1"/>
    <property type="match status" value="1"/>
</dbReference>